<dbReference type="GO" id="GO:0097367">
    <property type="term" value="F:carbohydrate derivative binding"/>
    <property type="evidence" value="ECO:0007669"/>
    <property type="project" value="InterPro"/>
</dbReference>
<dbReference type="SUPFAM" id="SSF46689">
    <property type="entry name" value="Homeodomain-like"/>
    <property type="match status" value="1"/>
</dbReference>
<dbReference type="GO" id="GO:0003677">
    <property type="term" value="F:DNA binding"/>
    <property type="evidence" value="ECO:0007669"/>
    <property type="project" value="InterPro"/>
</dbReference>
<accession>A0A087D5L7</accession>
<feature type="domain" description="HTH rpiR-type" evidence="1">
    <location>
        <begin position="30"/>
        <end position="106"/>
    </location>
</feature>
<evidence type="ECO:0000313" key="3">
    <source>
        <dbReference type="Proteomes" id="UP000029078"/>
    </source>
</evidence>
<dbReference type="PROSITE" id="PS51071">
    <property type="entry name" value="HTH_RPIR"/>
    <property type="match status" value="1"/>
</dbReference>
<dbReference type="PANTHER" id="PTHR30514:SF18">
    <property type="entry name" value="RPIR-FAMILY TRANSCRIPTIONAL REGULATOR"/>
    <property type="match status" value="1"/>
</dbReference>
<dbReference type="Proteomes" id="UP000029078">
    <property type="component" value="Unassembled WGS sequence"/>
</dbReference>
<dbReference type="Gene3D" id="1.10.10.10">
    <property type="entry name" value="Winged helix-like DNA-binding domain superfamily/Winged helix DNA-binding domain"/>
    <property type="match status" value="1"/>
</dbReference>
<dbReference type="InterPro" id="IPR009057">
    <property type="entry name" value="Homeodomain-like_sf"/>
</dbReference>
<dbReference type="AlphaFoldDB" id="A0A087D5L7"/>
<dbReference type="Gene3D" id="3.40.50.10490">
    <property type="entry name" value="Glucose-6-phosphate isomerase like protein, domain 1"/>
    <property type="match status" value="1"/>
</dbReference>
<dbReference type="EMBL" id="JGZL01000001">
    <property type="protein sequence ID" value="KFI90817.1"/>
    <property type="molecule type" value="Genomic_DNA"/>
</dbReference>
<dbReference type="InterPro" id="IPR046348">
    <property type="entry name" value="SIS_dom_sf"/>
</dbReference>
<dbReference type="InterPro" id="IPR047640">
    <property type="entry name" value="RpiR-like"/>
</dbReference>
<dbReference type="GO" id="GO:1901135">
    <property type="term" value="P:carbohydrate derivative metabolic process"/>
    <property type="evidence" value="ECO:0007669"/>
    <property type="project" value="InterPro"/>
</dbReference>
<reference evidence="2 3" key="1">
    <citation type="submission" date="2014-03" db="EMBL/GenBank/DDBJ databases">
        <title>Genomics of Bifidobacteria.</title>
        <authorList>
            <person name="Ventura M."/>
            <person name="Milani C."/>
            <person name="Lugli G.A."/>
        </authorList>
    </citation>
    <scope>NUCLEOTIDE SEQUENCE [LARGE SCALE GENOMIC DNA]</scope>
    <source>
        <strain evidence="2 3">LMG 21811</strain>
    </source>
</reference>
<protein>
    <submittedName>
        <fullName evidence="2">Transcriptional regulator, RpiR family</fullName>
    </submittedName>
</protein>
<keyword evidence="3" id="KW-1185">Reference proteome</keyword>
<evidence type="ECO:0000313" key="2">
    <source>
        <dbReference type="EMBL" id="KFI90817.1"/>
    </source>
</evidence>
<organism evidence="2 3">
    <name type="scientific">Bifidobacterium ruminantium</name>
    <dbReference type="NCBI Taxonomy" id="78346"/>
    <lineage>
        <taxon>Bacteria</taxon>
        <taxon>Bacillati</taxon>
        <taxon>Actinomycetota</taxon>
        <taxon>Actinomycetes</taxon>
        <taxon>Bifidobacteriales</taxon>
        <taxon>Bifidobacteriaceae</taxon>
        <taxon>Bifidobacterium</taxon>
    </lineage>
</organism>
<dbReference type="STRING" id="78346.BRUM_0063"/>
<name>A0A087D5L7_BIFRU</name>
<dbReference type="InterPro" id="IPR036388">
    <property type="entry name" value="WH-like_DNA-bd_sf"/>
</dbReference>
<dbReference type="GO" id="GO:0003700">
    <property type="term" value="F:DNA-binding transcription factor activity"/>
    <property type="evidence" value="ECO:0007669"/>
    <property type="project" value="InterPro"/>
</dbReference>
<evidence type="ECO:0000259" key="1">
    <source>
        <dbReference type="PROSITE" id="PS51071"/>
    </source>
</evidence>
<dbReference type="Pfam" id="PF01418">
    <property type="entry name" value="HTH_6"/>
    <property type="match status" value="1"/>
</dbReference>
<proteinExistence type="predicted"/>
<dbReference type="SUPFAM" id="SSF53697">
    <property type="entry name" value="SIS domain"/>
    <property type="match status" value="1"/>
</dbReference>
<comment type="caution">
    <text evidence="2">The sequence shown here is derived from an EMBL/GenBank/DDBJ whole genome shotgun (WGS) entry which is preliminary data.</text>
</comment>
<gene>
    <name evidence="2" type="ORF">BRUM_0063</name>
</gene>
<dbReference type="InterPro" id="IPR000281">
    <property type="entry name" value="HTH_RpiR"/>
</dbReference>
<dbReference type="PANTHER" id="PTHR30514">
    <property type="entry name" value="GLUCOKINASE"/>
    <property type="match status" value="1"/>
</dbReference>
<sequence length="307" mass="33718">MIFEKKISQASNVETSTMAVPDEGAGAADLGLVARIRGSYESLTATEREAAQFILGHLTDVLMCNSVELSRLSGISQPTLSRLYRKLGYSNAGEFRRDVRRIHRPGAPETVRNVRCDDLLADHLLRDSESLKHTFEDIDRAQLDSACRDMAMAPHVAVVGYRNGYPVALHLREQLLQLRGNIDILPHPGQSIAEELTDYSSDDVAVIVGVGRRPPFFARLVDVLLERGVTVVVIGDVAARNALIGRNVVFFNVALNSHMLSSFTAAFALVALFADEVGERLGSDDVDVRKRIEDINDCFETLGELGD</sequence>
<dbReference type="eggNOG" id="COG1737">
    <property type="taxonomic scope" value="Bacteria"/>
</dbReference>